<dbReference type="Pfam" id="PF12172">
    <property type="entry name" value="zf-ChsH2"/>
    <property type="match status" value="1"/>
</dbReference>
<dbReference type="OrthoDB" id="9573at2157"/>
<evidence type="ECO:0000259" key="1">
    <source>
        <dbReference type="Pfam" id="PF01796"/>
    </source>
</evidence>
<dbReference type="Gene3D" id="6.10.30.10">
    <property type="match status" value="1"/>
</dbReference>
<proteinExistence type="predicted"/>
<dbReference type="InterPro" id="IPR002878">
    <property type="entry name" value="ChsH2_C"/>
</dbReference>
<evidence type="ECO:0000313" key="4">
    <source>
        <dbReference type="Proteomes" id="UP000610960"/>
    </source>
</evidence>
<gene>
    <name evidence="3" type="ORF">GCM10007981_11740</name>
</gene>
<sequence>MVEQNLSIPKYWRRTQQYYRLIATRCTKCGKTYFPPRRVCDCGNDKLEPFELPKNGSLITLTVLRSVSVDFEKQRPLLIGVVDLGGVKLMGQIVDCPSPTALKTGTPMEVVFRRVKEDGEHGIIYYGYKFRPVKGCES</sequence>
<dbReference type="AlphaFoldDB" id="A0A830GVM7"/>
<feature type="domain" description="ChsH2 rubredoxin-like zinc ribbon" evidence="2">
    <location>
        <begin position="19"/>
        <end position="48"/>
    </location>
</feature>
<accession>A0A830GVM7</accession>
<dbReference type="InterPro" id="IPR052513">
    <property type="entry name" value="Thioester_dehydratase-like"/>
</dbReference>
<dbReference type="PANTHER" id="PTHR34075">
    <property type="entry name" value="BLR3430 PROTEIN"/>
    <property type="match status" value="1"/>
</dbReference>
<dbReference type="Pfam" id="PF01796">
    <property type="entry name" value="OB_ChsH2_C"/>
    <property type="match status" value="1"/>
</dbReference>
<dbReference type="InterPro" id="IPR012340">
    <property type="entry name" value="NA-bd_OB-fold"/>
</dbReference>
<reference evidence="3" key="1">
    <citation type="journal article" date="2014" name="Int. J. Syst. Evol. Microbiol.">
        <title>Complete genome sequence of Corynebacterium casei LMG S-19264T (=DSM 44701T), isolated from a smear-ripened cheese.</title>
        <authorList>
            <consortium name="US DOE Joint Genome Institute (JGI-PGF)"/>
            <person name="Walter F."/>
            <person name="Albersmeier A."/>
            <person name="Kalinowski J."/>
            <person name="Ruckert C."/>
        </authorList>
    </citation>
    <scope>NUCLEOTIDE SEQUENCE</scope>
    <source>
        <strain evidence="3">JCM 10088</strain>
    </source>
</reference>
<dbReference type="RefSeq" id="WP_188596511.1">
    <property type="nucleotide sequence ID" value="NZ_BMNL01000003.1"/>
</dbReference>
<feature type="domain" description="ChsH2 C-terminal OB-fold" evidence="1">
    <location>
        <begin position="51"/>
        <end position="113"/>
    </location>
</feature>
<keyword evidence="4" id="KW-1185">Reference proteome</keyword>
<dbReference type="Proteomes" id="UP000610960">
    <property type="component" value="Unassembled WGS sequence"/>
</dbReference>
<evidence type="ECO:0000313" key="3">
    <source>
        <dbReference type="EMBL" id="GGP21140.1"/>
    </source>
</evidence>
<evidence type="ECO:0000259" key="2">
    <source>
        <dbReference type="Pfam" id="PF12172"/>
    </source>
</evidence>
<protein>
    <submittedName>
        <fullName evidence="3">Cobalt transporter ApaG</fullName>
    </submittedName>
</protein>
<dbReference type="InterPro" id="IPR022002">
    <property type="entry name" value="ChsH2_Znr"/>
</dbReference>
<name>A0A830GVM7_9CREN</name>
<comment type="caution">
    <text evidence="3">The sequence shown here is derived from an EMBL/GenBank/DDBJ whole genome shotgun (WGS) entry which is preliminary data.</text>
</comment>
<dbReference type="SUPFAM" id="SSF50249">
    <property type="entry name" value="Nucleic acid-binding proteins"/>
    <property type="match status" value="1"/>
</dbReference>
<dbReference type="EMBL" id="BMNL01000003">
    <property type="protein sequence ID" value="GGP21140.1"/>
    <property type="molecule type" value="Genomic_DNA"/>
</dbReference>
<dbReference type="PANTHER" id="PTHR34075:SF5">
    <property type="entry name" value="BLR3430 PROTEIN"/>
    <property type="match status" value="1"/>
</dbReference>
<reference evidence="3" key="2">
    <citation type="submission" date="2020-09" db="EMBL/GenBank/DDBJ databases">
        <authorList>
            <person name="Sun Q."/>
            <person name="Ohkuma M."/>
        </authorList>
    </citation>
    <scope>NUCLEOTIDE SEQUENCE</scope>
    <source>
        <strain evidence="3">JCM 10088</strain>
    </source>
</reference>
<organism evidence="3 4">
    <name type="scientific">Thermocladium modestius</name>
    <dbReference type="NCBI Taxonomy" id="62609"/>
    <lineage>
        <taxon>Archaea</taxon>
        <taxon>Thermoproteota</taxon>
        <taxon>Thermoprotei</taxon>
        <taxon>Thermoproteales</taxon>
        <taxon>Thermoproteaceae</taxon>
        <taxon>Thermocladium</taxon>
    </lineage>
</organism>